<feature type="transmembrane region" description="Helical" evidence="1">
    <location>
        <begin position="195"/>
        <end position="219"/>
    </location>
</feature>
<sequence>LAQPGIPSEEMTMTALRACWRKDLKLALDSAEQRSEASTVVDPASHLLGLDSDTKAQQHVDAATAEAKATPAMRVQDVVDKFSDAAYAIITHPTVVITPQVLELYVELQSRLGKPETLPQVFELFASKPRPRLASGSIQYVKPNPGKLSNAVLPAVADVALTAAIEAKNLDAAVGIVESTCATTATRRQRMLNNAFFPAVVFGGTPIAIYLVATNFSLLQNSMEPVMARNVAFAAILAYVGFTATIGGVAATTTNDQMKRVTWAPGTPLRQRWLREEERAAYDKVALAFGFSEQTRWGEEEGEEFLLLREFILRRGMILDAVELMPGMN</sequence>
<organism evidence="2 3">
    <name type="scientific">Schizothecium vesticola</name>
    <dbReference type="NCBI Taxonomy" id="314040"/>
    <lineage>
        <taxon>Eukaryota</taxon>
        <taxon>Fungi</taxon>
        <taxon>Dikarya</taxon>
        <taxon>Ascomycota</taxon>
        <taxon>Pezizomycotina</taxon>
        <taxon>Sordariomycetes</taxon>
        <taxon>Sordariomycetidae</taxon>
        <taxon>Sordariales</taxon>
        <taxon>Schizotheciaceae</taxon>
        <taxon>Schizothecium</taxon>
    </lineage>
</organism>
<accession>A0AA40F9X8</accession>
<dbReference type="AlphaFoldDB" id="A0AA40F9X8"/>
<keyword evidence="1" id="KW-1133">Transmembrane helix</keyword>
<keyword evidence="1" id="KW-0812">Transmembrane</keyword>
<name>A0AA40F9X8_9PEZI</name>
<proteinExistence type="predicted"/>
<gene>
    <name evidence="2" type="ORF">B0T18DRAFT_298174</name>
</gene>
<protein>
    <submittedName>
        <fullName evidence="2">Uncharacterized protein</fullName>
    </submittedName>
</protein>
<feature type="transmembrane region" description="Helical" evidence="1">
    <location>
        <begin position="231"/>
        <end position="251"/>
    </location>
</feature>
<feature type="non-terminal residue" evidence="2">
    <location>
        <position position="329"/>
    </location>
</feature>
<comment type="caution">
    <text evidence="2">The sequence shown here is derived from an EMBL/GenBank/DDBJ whole genome shotgun (WGS) entry which is preliminary data.</text>
</comment>
<reference evidence="2" key="1">
    <citation type="submission" date="2023-06" db="EMBL/GenBank/DDBJ databases">
        <title>Genome-scale phylogeny and comparative genomics of the fungal order Sordariales.</title>
        <authorList>
            <consortium name="Lawrence Berkeley National Laboratory"/>
            <person name="Hensen N."/>
            <person name="Bonometti L."/>
            <person name="Westerberg I."/>
            <person name="Brannstrom I.O."/>
            <person name="Guillou S."/>
            <person name="Cros-Aarteil S."/>
            <person name="Calhoun S."/>
            <person name="Haridas S."/>
            <person name="Kuo A."/>
            <person name="Mondo S."/>
            <person name="Pangilinan J."/>
            <person name="Riley R."/>
            <person name="LaButti K."/>
            <person name="Andreopoulos B."/>
            <person name="Lipzen A."/>
            <person name="Chen C."/>
            <person name="Yanf M."/>
            <person name="Daum C."/>
            <person name="Ng V."/>
            <person name="Clum A."/>
            <person name="Steindorff A."/>
            <person name="Ohm R."/>
            <person name="Martin F."/>
            <person name="Silar P."/>
            <person name="Natvig D."/>
            <person name="Lalanne C."/>
            <person name="Gautier V."/>
            <person name="Ament-velasquez S.L."/>
            <person name="Kruys A."/>
            <person name="Hutchinson M.I."/>
            <person name="Powell A.J."/>
            <person name="Barry K."/>
            <person name="Miller A.N."/>
            <person name="Grigoriev I.V."/>
            <person name="Debuchy R."/>
            <person name="Gladieux P."/>
            <person name="Thoren M.H."/>
            <person name="Johannesson H."/>
        </authorList>
    </citation>
    <scope>NUCLEOTIDE SEQUENCE</scope>
    <source>
        <strain evidence="2">SMH3187-1</strain>
    </source>
</reference>
<dbReference type="EMBL" id="JAUKUD010000001">
    <property type="protein sequence ID" value="KAK0753939.1"/>
    <property type="molecule type" value="Genomic_DNA"/>
</dbReference>
<evidence type="ECO:0000313" key="3">
    <source>
        <dbReference type="Proteomes" id="UP001172155"/>
    </source>
</evidence>
<dbReference type="Proteomes" id="UP001172155">
    <property type="component" value="Unassembled WGS sequence"/>
</dbReference>
<feature type="non-terminal residue" evidence="2">
    <location>
        <position position="1"/>
    </location>
</feature>
<keyword evidence="1" id="KW-0472">Membrane</keyword>
<keyword evidence="3" id="KW-1185">Reference proteome</keyword>
<evidence type="ECO:0000313" key="2">
    <source>
        <dbReference type="EMBL" id="KAK0753939.1"/>
    </source>
</evidence>
<evidence type="ECO:0000256" key="1">
    <source>
        <dbReference type="SAM" id="Phobius"/>
    </source>
</evidence>